<dbReference type="GO" id="GO:0005737">
    <property type="term" value="C:cytoplasm"/>
    <property type="evidence" value="ECO:0007669"/>
    <property type="project" value="TreeGrafter"/>
</dbReference>
<sequence length="175" mass="18762">MSDNNSSLEETLDQVLRSFRTGTLCSPFLNHELTEADAYAIQYRLVEHLKDSGEVIRGHKVALTTKAARAHLGVDEPCFGHILDTRVYANGSAVPLSELADPHCEAEIAFILKDDLKGPGATPVQVMAATQAVLPAIELVDIKVQGEGIRSTDVIAHQALHGGVIIGSRMIDLAA</sequence>
<gene>
    <name evidence="1" type="ORF">METZ01_LOCUS226570</name>
</gene>
<dbReference type="GO" id="GO:0008684">
    <property type="term" value="F:2-oxopent-4-enoate hydratase activity"/>
    <property type="evidence" value="ECO:0007669"/>
    <property type="project" value="TreeGrafter"/>
</dbReference>
<accession>A0A382GEQ5</accession>
<name>A0A382GEQ5_9ZZZZ</name>
<dbReference type="SUPFAM" id="SSF56529">
    <property type="entry name" value="FAH"/>
    <property type="match status" value="1"/>
</dbReference>
<evidence type="ECO:0000313" key="1">
    <source>
        <dbReference type="EMBL" id="SVB73716.1"/>
    </source>
</evidence>
<dbReference type="EMBL" id="UINC01055159">
    <property type="protein sequence ID" value="SVB73716.1"/>
    <property type="molecule type" value="Genomic_DNA"/>
</dbReference>
<proteinExistence type="predicted"/>
<dbReference type="AlphaFoldDB" id="A0A382GEQ5"/>
<feature type="non-terminal residue" evidence="1">
    <location>
        <position position="175"/>
    </location>
</feature>
<protein>
    <recommendedName>
        <fullName evidence="2">2-keto-4-pentenoate hydratase</fullName>
    </recommendedName>
</protein>
<dbReference type="Gene3D" id="3.90.850.10">
    <property type="entry name" value="Fumarylacetoacetase-like, C-terminal domain"/>
    <property type="match status" value="1"/>
</dbReference>
<evidence type="ECO:0008006" key="2">
    <source>
        <dbReference type="Google" id="ProtNLM"/>
    </source>
</evidence>
<dbReference type="PANTHER" id="PTHR30143:SF0">
    <property type="entry name" value="2-KETO-4-PENTENOATE HYDRATASE"/>
    <property type="match status" value="1"/>
</dbReference>
<dbReference type="InterPro" id="IPR050772">
    <property type="entry name" value="Hydratase-Decarb/MhpD_sf"/>
</dbReference>
<reference evidence="1" key="1">
    <citation type="submission" date="2018-05" db="EMBL/GenBank/DDBJ databases">
        <authorList>
            <person name="Lanie J.A."/>
            <person name="Ng W.-L."/>
            <person name="Kazmierczak K.M."/>
            <person name="Andrzejewski T.M."/>
            <person name="Davidsen T.M."/>
            <person name="Wayne K.J."/>
            <person name="Tettelin H."/>
            <person name="Glass J.I."/>
            <person name="Rusch D."/>
            <person name="Podicherti R."/>
            <person name="Tsui H.-C.T."/>
            <person name="Winkler M.E."/>
        </authorList>
    </citation>
    <scope>NUCLEOTIDE SEQUENCE</scope>
</reference>
<dbReference type="InterPro" id="IPR036663">
    <property type="entry name" value="Fumarylacetoacetase_C_sf"/>
</dbReference>
<organism evidence="1">
    <name type="scientific">marine metagenome</name>
    <dbReference type="NCBI Taxonomy" id="408172"/>
    <lineage>
        <taxon>unclassified sequences</taxon>
        <taxon>metagenomes</taxon>
        <taxon>ecological metagenomes</taxon>
    </lineage>
</organism>
<dbReference type="PANTHER" id="PTHR30143">
    <property type="entry name" value="ACID HYDRATASE"/>
    <property type="match status" value="1"/>
</dbReference>